<dbReference type="Proteomes" id="UP000887574">
    <property type="component" value="Unplaced"/>
</dbReference>
<dbReference type="Gene3D" id="2.60.120.200">
    <property type="match status" value="1"/>
</dbReference>
<proteinExistence type="predicted"/>
<dbReference type="AlphaFoldDB" id="A0A915DQG7"/>
<feature type="compositionally biased region" description="Polar residues" evidence="1">
    <location>
        <begin position="238"/>
        <end position="253"/>
    </location>
</feature>
<feature type="compositionally biased region" description="Pro residues" evidence="1">
    <location>
        <begin position="211"/>
        <end position="228"/>
    </location>
</feature>
<protein>
    <submittedName>
        <fullName evidence="3">MAM domain-containing protein</fullName>
    </submittedName>
</protein>
<keyword evidence="2" id="KW-1185">Reference proteome</keyword>
<evidence type="ECO:0000313" key="3">
    <source>
        <dbReference type="WBParaSite" id="jg21832"/>
    </source>
</evidence>
<dbReference type="InterPro" id="IPR013320">
    <property type="entry name" value="ConA-like_dom_sf"/>
</dbReference>
<organism evidence="2 3">
    <name type="scientific">Ditylenchus dipsaci</name>
    <dbReference type="NCBI Taxonomy" id="166011"/>
    <lineage>
        <taxon>Eukaryota</taxon>
        <taxon>Metazoa</taxon>
        <taxon>Ecdysozoa</taxon>
        <taxon>Nematoda</taxon>
        <taxon>Chromadorea</taxon>
        <taxon>Rhabditida</taxon>
        <taxon>Tylenchina</taxon>
        <taxon>Tylenchomorpha</taxon>
        <taxon>Sphaerularioidea</taxon>
        <taxon>Anguinidae</taxon>
        <taxon>Anguininae</taxon>
        <taxon>Ditylenchus</taxon>
    </lineage>
</organism>
<reference evidence="3" key="1">
    <citation type="submission" date="2022-11" db="UniProtKB">
        <authorList>
            <consortium name="WormBaseParasite"/>
        </authorList>
    </citation>
    <scope>IDENTIFICATION</scope>
</reference>
<evidence type="ECO:0000256" key="1">
    <source>
        <dbReference type="SAM" id="MobiDB-lite"/>
    </source>
</evidence>
<dbReference type="WBParaSite" id="jg21832">
    <property type="protein sequence ID" value="jg21832"/>
    <property type="gene ID" value="jg21832"/>
</dbReference>
<sequence length="455" mass="50047">MSCRMSGAIPSLEQKLGNAESPAYPAAVVIQGTAMFTSDPIRCQTGEGKLLFRYWTNGRVLIQICAMGFNLDSGKIQCVEEVAKPNSLDDTTLAVFALGNSIREPFTLNIIPIWERDSQNTFLVIDEIAYIGECNTTVLNQLGHGQGGDISEEVEEEEEDLSSKEVISATIDPHSHIIYTPKSHTRRPSAAHKATSTSPRPSVVTSTAGPYPVPRLPSPPTYPRPLVPSLPIDPRQRPFTTTPQSSLISSSWKPGTRYPFLPTGPTLRPSKPKNSLGVSTIESIPLPKAITEVYPTSRPRGGVQGHGHTTVRGSFSIPYTTTPRYVTTTTPEPSIDYCKLLNCDFNDNACNYLNHGLTKVPWTLRSKGYGFPLSRHTDLRPTLSNGQFISSVLGPGDYSILESPRFNLTHGINVLLFQYYRPTHSSTIRLCMGTRYTKPLRTVNSFLQCPPILSI</sequence>
<feature type="region of interest" description="Disordered" evidence="1">
    <location>
        <begin position="179"/>
        <end position="253"/>
    </location>
</feature>
<accession>A0A915DQG7</accession>
<name>A0A915DQG7_9BILA</name>
<feature type="compositionally biased region" description="Low complexity" evidence="1">
    <location>
        <begin position="195"/>
        <end position="207"/>
    </location>
</feature>
<evidence type="ECO:0000313" key="2">
    <source>
        <dbReference type="Proteomes" id="UP000887574"/>
    </source>
</evidence>
<dbReference type="SUPFAM" id="SSF49899">
    <property type="entry name" value="Concanavalin A-like lectins/glucanases"/>
    <property type="match status" value="1"/>
</dbReference>